<protein>
    <submittedName>
        <fullName evidence="2">SH2D4A</fullName>
    </submittedName>
</protein>
<comment type="caution">
    <text evidence="2">The sequence shown here is derived from an EMBL/GenBank/DDBJ whole genome shotgun (WGS) entry which is preliminary data.</text>
</comment>
<evidence type="ECO:0000313" key="2">
    <source>
        <dbReference type="EMBL" id="KAF6019862.1"/>
    </source>
</evidence>
<feature type="coiled-coil region" evidence="1">
    <location>
        <begin position="79"/>
        <end position="168"/>
    </location>
</feature>
<dbReference type="OrthoDB" id="10003345at2759"/>
<keyword evidence="1" id="KW-0175">Coiled coil</keyword>
<dbReference type="AlphaFoldDB" id="A0A7J7J103"/>
<organism evidence="2 3">
    <name type="scientific">Bugula neritina</name>
    <name type="common">Brown bryozoan</name>
    <name type="synonym">Sertularia neritina</name>
    <dbReference type="NCBI Taxonomy" id="10212"/>
    <lineage>
        <taxon>Eukaryota</taxon>
        <taxon>Metazoa</taxon>
        <taxon>Spiralia</taxon>
        <taxon>Lophotrochozoa</taxon>
        <taxon>Bryozoa</taxon>
        <taxon>Gymnolaemata</taxon>
        <taxon>Cheilostomatida</taxon>
        <taxon>Flustrina</taxon>
        <taxon>Buguloidea</taxon>
        <taxon>Bugulidae</taxon>
        <taxon>Bugula</taxon>
    </lineage>
</organism>
<dbReference type="GO" id="GO:0005737">
    <property type="term" value="C:cytoplasm"/>
    <property type="evidence" value="ECO:0007669"/>
    <property type="project" value="TreeGrafter"/>
</dbReference>
<keyword evidence="3" id="KW-1185">Reference proteome</keyword>
<proteinExistence type="predicted"/>
<reference evidence="2" key="1">
    <citation type="submission" date="2020-06" db="EMBL/GenBank/DDBJ databases">
        <title>Draft genome of Bugula neritina, a colonial animal packing powerful symbionts and potential medicines.</title>
        <authorList>
            <person name="Rayko M."/>
        </authorList>
    </citation>
    <scope>NUCLEOTIDE SEQUENCE [LARGE SCALE GENOMIC DNA]</scope>
    <source>
        <strain evidence="2">Kwan_BN1</strain>
    </source>
</reference>
<dbReference type="EMBL" id="VXIV02003208">
    <property type="protein sequence ID" value="KAF6019862.1"/>
    <property type="molecule type" value="Genomic_DNA"/>
</dbReference>
<dbReference type="PANTHER" id="PTHR14388:SF17">
    <property type="entry name" value="SH2 DOMAIN-CONTAINING PROTEIN"/>
    <property type="match status" value="1"/>
</dbReference>
<name>A0A7J7J103_BUGNE</name>
<dbReference type="Proteomes" id="UP000593567">
    <property type="component" value="Unassembled WGS sequence"/>
</dbReference>
<evidence type="ECO:0000256" key="1">
    <source>
        <dbReference type="SAM" id="Coils"/>
    </source>
</evidence>
<dbReference type="PANTHER" id="PTHR14388">
    <property type="entry name" value="T CELL-SPECIFIC ADAPTER PROTEIN TSAD"/>
    <property type="match status" value="1"/>
</dbReference>
<gene>
    <name evidence="2" type="ORF">EB796_021833</name>
</gene>
<sequence>MYIDPDLLAELSDEQKQLIFIKIREEQVRRWKENEDKFDSQQKIIKPQKPGKVVHFMLGADENPWVWVMGEHENDKSIEEILEEEVRAKAREKAEKEAAVLREKEEREEERLLKQEEQKLEAERIEQEKRIVAIATAQRRKAENAQRLAQSQKEAENAKQEIAKLKLRRPPLCKKHSSDGLTASVTSAGNIKQTASSATRPTAQLKPLTLSLNTNPTTIDF</sequence>
<evidence type="ECO:0000313" key="3">
    <source>
        <dbReference type="Proteomes" id="UP000593567"/>
    </source>
</evidence>
<accession>A0A7J7J103</accession>